<accession>A0A4R6TC71</accession>
<name>A0A4R6TC71_9FLAO</name>
<proteinExistence type="inferred from homology"/>
<organism evidence="3 4">
    <name type="scientific">Tenacibaculum caenipelagi</name>
    <dbReference type="NCBI Taxonomy" id="1325435"/>
    <lineage>
        <taxon>Bacteria</taxon>
        <taxon>Pseudomonadati</taxon>
        <taxon>Bacteroidota</taxon>
        <taxon>Flavobacteriia</taxon>
        <taxon>Flavobacteriales</taxon>
        <taxon>Flavobacteriaceae</taxon>
        <taxon>Tenacibaculum</taxon>
    </lineage>
</organism>
<dbReference type="InterPro" id="IPR006016">
    <property type="entry name" value="UspA"/>
</dbReference>
<dbReference type="PANTHER" id="PTHR46268:SF22">
    <property type="entry name" value="SENSOR PROTEIN KDPD-RELATED"/>
    <property type="match status" value="1"/>
</dbReference>
<dbReference type="Gene3D" id="3.40.50.620">
    <property type="entry name" value="HUPs"/>
    <property type="match status" value="2"/>
</dbReference>
<dbReference type="InterPro" id="IPR014729">
    <property type="entry name" value="Rossmann-like_a/b/a_fold"/>
</dbReference>
<feature type="domain" description="UspA" evidence="2">
    <location>
        <begin position="1"/>
        <end position="148"/>
    </location>
</feature>
<evidence type="ECO:0000313" key="4">
    <source>
        <dbReference type="Proteomes" id="UP000295390"/>
    </source>
</evidence>
<sequence>MKNILFLTDFSENSWKALKYGLNFFVETNCNFYILHVNNNIIDFQKEDTLSQFDQETIEDLYTKPTKKKLKEILKRISKEIPHNKKHKFYILTNYGFFIESVRKHVLEKKISLIIMGTQGATGLKKYIVGSNTGDVITKVKCSTLVVPENATYSAPKEIAFPTDFAISYDIQVLQPILDILKSNNSCLRVLHIGHKEKQLNADQKACKELIGDFFDGFDYSYHYLTNKKVEDGIQCFVESRNIDIIVMVAKNLNYFQQILFHTKTEQISYHTDIPFLVLHE</sequence>
<comment type="similarity">
    <text evidence="1">Belongs to the universal stress protein A family.</text>
</comment>
<evidence type="ECO:0000259" key="2">
    <source>
        <dbReference type="Pfam" id="PF00582"/>
    </source>
</evidence>
<dbReference type="OrthoDB" id="9788959at2"/>
<dbReference type="AlphaFoldDB" id="A0A4R6TC71"/>
<evidence type="ECO:0000256" key="1">
    <source>
        <dbReference type="ARBA" id="ARBA00008791"/>
    </source>
</evidence>
<dbReference type="Pfam" id="PF00582">
    <property type="entry name" value="Usp"/>
    <property type="match status" value="1"/>
</dbReference>
<dbReference type="CDD" id="cd00293">
    <property type="entry name" value="USP-like"/>
    <property type="match status" value="1"/>
</dbReference>
<dbReference type="SUPFAM" id="SSF52402">
    <property type="entry name" value="Adenine nucleotide alpha hydrolases-like"/>
    <property type="match status" value="2"/>
</dbReference>
<reference evidence="3 4" key="1">
    <citation type="submission" date="2019-03" db="EMBL/GenBank/DDBJ databases">
        <title>Genomic Encyclopedia of Type Strains, Phase III (KMG-III): the genomes of soil and plant-associated and newly described type strains.</title>
        <authorList>
            <person name="Whitman W."/>
        </authorList>
    </citation>
    <scope>NUCLEOTIDE SEQUENCE [LARGE SCALE GENOMIC DNA]</scope>
    <source>
        <strain evidence="3 4">CECT 8283</strain>
    </source>
</reference>
<dbReference type="PRINTS" id="PR01438">
    <property type="entry name" value="UNVRSLSTRESS"/>
</dbReference>
<dbReference type="RefSeq" id="WP_133538030.1">
    <property type="nucleotide sequence ID" value="NZ_SNYH01000007.1"/>
</dbReference>
<keyword evidence="4" id="KW-1185">Reference proteome</keyword>
<dbReference type="PANTHER" id="PTHR46268">
    <property type="entry name" value="STRESS RESPONSE PROTEIN NHAX"/>
    <property type="match status" value="1"/>
</dbReference>
<dbReference type="Proteomes" id="UP000295390">
    <property type="component" value="Unassembled WGS sequence"/>
</dbReference>
<evidence type="ECO:0000313" key="3">
    <source>
        <dbReference type="EMBL" id="TDQ21956.1"/>
    </source>
</evidence>
<protein>
    <submittedName>
        <fullName evidence="3">Nucleotide-binding universal stress UspA family protein</fullName>
    </submittedName>
</protein>
<comment type="caution">
    <text evidence="3">The sequence shown here is derived from an EMBL/GenBank/DDBJ whole genome shotgun (WGS) entry which is preliminary data.</text>
</comment>
<dbReference type="InterPro" id="IPR006015">
    <property type="entry name" value="Universal_stress_UspA"/>
</dbReference>
<dbReference type="EMBL" id="SNYH01000007">
    <property type="protein sequence ID" value="TDQ21956.1"/>
    <property type="molecule type" value="Genomic_DNA"/>
</dbReference>
<gene>
    <name evidence="3" type="ORF">DFQ07_3053</name>
</gene>